<dbReference type="EMBL" id="MAXA01000243">
    <property type="protein sequence ID" value="OHV22852.1"/>
    <property type="molecule type" value="Genomic_DNA"/>
</dbReference>
<protein>
    <submittedName>
        <fullName evidence="1">Carnitine dehydratase</fullName>
    </submittedName>
</protein>
<dbReference type="Pfam" id="PF02515">
    <property type="entry name" value="CoA_transf_3"/>
    <property type="match status" value="1"/>
</dbReference>
<dbReference type="InterPro" id="IPR044855">
    <property type="entry name" value="CoA-Trfase_III_dom3_sf"/>
</dbReference>
<dbReference type="AlphaFoldDB" id="A0A1S1PQ59"/>
<gene>
    <name evidence="1" type="ORF">BBK14_24990</name>
</gene>
<name>A0A1S1PQ59_9ACTN</name>
<sequence>MSDNSMIAAQVATLVDEPGVTERLTVTGPPDVLPSLYRVTTIATASVAAASVGAGRLLAARNGSPSQPAVTVDTRHASAAFRSERYLRLDGRPLPNPWDPISGYYRTADDRWIQLHCNFPHHRNGILELLDTPNDRAAVERSVARFEAESLELELQAMGMCATMARDEDEWRAHRQAKAVAELPVLETERIGDAPALRPEPADLPAEGIRVVDMTRVIAGPVCGRTLAAHGAEVLRVGAAHLPEVRSALMDTGFGKRNTFLNLRVAADARRLQELVSTADVVLQAYRPRALDRLGFGPDALARLRPGIVVATISAYGRSGPWSGLRGFDSLVQTASGISWAEAEASGEEEPRPLPAQALDHATGYLAAHGVLSALARRAVEGGSWQVRVSLAQTGRWLQSLGHHDTLAAPDPTRADAEEFCRRLRSEFGELSYVAPPGTVDGRAPAWTMAPASLGTSPPGWEPRPA</sequence>
<dbReference type="GO" id="GO:0003824">
    <property type="term" value="F:catalytic activity"/>
    <property type="evidence" value="ECO:0007669"/>
    <property type="project" value="InterPro"/>
</dbReference>
<dbReference type="Gene3D" id="3.40.50.10540">
    <property type="entry name" value="Crotonobetainyl-coa:carnitine coa-transferase, domain 1"/>
    <property type="match status" value="2"/>
</dbReference>
<dbReference type="PANTHER" id="PTHR48228:SF4">
    <property type="entry name" value="BLR3030 PROTEIN"/>
    <property type="match status" value="1"/>
</dbReference>
<dbReference type="OrthoDB" id="9058532at2"/>
<comment type="caution">
    <text evidence="1">The sequence shown here is derived from an EMBL/GenBank/DDBJ whole genome shotgun (WGS) entry which is preliminary data.</text>
</comment>
<keyword evidence="2" id="KW-1185">Reference proteome</keyword>
<dbReference type="RefSeq" id="WP_071065965.1">
    <property type="nucleotide sequence ID" value="NZ_MAXA01000243.1"/>
</dbReference>
<dbReference type="PANTHER" id="PTHR48228">
    <property type="entry name" value="SUCCINYL-COA--D-CITRAMALATE COA-TRANSFERASE"/>
    <property type="match status" value="1"/>
</dbReference>
<dbReference type="InterPro" id="IPR023606">
    <property type="entry name" value="CoA-Trfase_III_dom_1_sf"/>
</dbReference>
<dbReference type="Proteomes" id="UP000179769">
    <property type="component" value="Unassembled WGS sequence"/>
</dbReference>
<reference evidence="2" key="1">
    <citation type="submission" date="2016-07" db="EMBL/GenBank/DDBJ databases">
        <title>Frankia sp. NRRL B-16219 Genome sequencing.</title>
        <authorList>
            <person name="Ghodhbane-Gtari F."/>
            <person name="Swanson E."/>
            <person name="Gueddou A."/>
            <person name="Louati M."/>
            <person name="Nouioui I."/>
            <person name="Hezbri K."/>
            <person name="Abebe-Akele F."/>
            <person name="Simpson S."/>
            <person name="Morris K."/>
            <person name="Thomas K."/>
            <person name="Gtari M."/>
            <person name="Tisa L.S."/>
        </authorList>
    </citation>
    <scope>NUCLEOTIDE SEQUENCE [LARGE SCALE GENOMIC DNA]</scope>
    <source>
        <strain evidence="2">NRRL B-16219</strain>
    </source>
</reference>
<accession>A0A1S1PQ59</accession>
<evidence type="ECO:0000313" key="2">
    <source>
        <dbReference type="Proteomes" id="UP000179769"/>
    </source>
</evidence>
<dbReference type="Gene3D" id="3.30.1540.10">
    <property type="entry name" value="formyl-coa transferase, domain 3"/>
    <property type="match status" value="1"/>
</dbReference>
<dbReference type="InterPro" id="IPR050509">
    <property type="entry name" value="CoA-transferase_III"/>
</dbReference>
<proteinExistence type="predicted"/>
<dbReference type="InterPro" id="IPR003673">
    <property type="entry name" value="CoA-Trfase_fam_III"/>
</dbReference>
<dbReference type="SUPFAM" id="SSF89796">
    <property type="entry name" value="CoA-transferase family III (CaiB/BaiF)"/>
    <property type="match status" value="2"/>
</dbReference>
<evidence type="ECO:0000313" key="1">
    <source>
        <dbReference type="EMBL" id="OHV22852.1"/>
    </source>
</evidence>
<organism evidence="1 2">
    <name type="scientific">Parafrankia soli</name>
    <dbReference type="NCBI Taxonomy" id="2599596"/>
    <lineage>
        <taxon>Bacteria</taxon>
        <taxon>Bacillati</taxon>
        <taxon>Actinomycetota</taxon>
        <taxon>Actinomycetes</taxon>
        <taxon>Frankiales</taxon>
        <taxon>Frankiaceae</taxon>
        <taxon>Parafrankia</taxon>
    </lineage>
</organism>